<keyword evidence="3" id="KW-1185">Reference proteome</keyword>
<dbReference type="RefSeq" id="XP_043011466.1">
    <property type="nucleotide sequence ID" value="XM_043150379.1"/>
</dbReference>
<feature type="compositionally biased region" description="Polar residues" evidence="1">
    <location>
        <begin position="9"/>
        <end position="29"/>
    </location>
</feature>
<comment type="caution">
    <text evidence="2">The sequence shown here is derived from an EMBL/GenBank/DDBJ whole genome shotgun (WGS) entry which is preliminary data.</text>
</comment>
<dbReference type="Proteomes" id="UP001049176">
    <property type="component" value="Chromosome 3"/>
</dbReference>
<dbReference type="GeneID" id="66074867"/>
<proteinExistence type="predicted"/>
<dbReference type="EMBL" id="CM032183">
    <property type="protein sequence ID" value="KAG7094996.1"/>
    <property type="molecule type" value="Genomic_DNA"/>
</dbReference>
<reference evidence="2" key="1">
    <citation type="journal article" date="2021" name="Genome Biol. Evol.">
        <title>The assembled and annotated genome of the fairy-ring fungus Marasmius oreades.</title>
        <authorList>
            <person name="Hiltunen M."/>
            <person name="Ament-Velasquez S.L."/>
            <person name="Johannesson H."/>
        </authorList>
    </citation>
    <scope>NUCLEOTIDE SEQUENCE</scope>
    <source>
        <strain evidence="2">03SP1</strain>
    </source>
</reference>
<name>A0A9P7UVW6_9AGAR</name>
<organism evidence="2 3">
    <name type="scientific">Marasmius oreades</name>
    <name type="common">fairy-ring Marasmius</name>
    <dbReference type="NCBI Taxonomy" id="181124"/>
    <lineage>
        <taxon>Eukaryota</taxon>
        <taxon>Fungi</taxon>
        <taxon>Dikarya</taxon>
        <taxon>Basidiomycota</taxon>
        <taxon>Agaricomycotina</taxon>
        <taxon>Agaricomycetes</taxon>
        <taxon>Agaricomycetidae</taxon>
        <taxon>Agaricales</taxon>
        <taxon>Marasmiineae</taxon>
        <taxon>Marasmiaceae</taxon>
        <taxon>Marasmius</taxon>
    </lineage>
</organism>
<dbReference type="AlphaFoldDB" id="A0A9P7UVW6"/>
<dbReference type="OrthoDB" id="10254720at2759"/>
<evidence type="ECO:0000256" key="1">
    <source>
        <dbReference type="SAM" id="MobiDB-lite"/>
    </source>
</evidence>
<evidence type="ECO:0000313" key="3">
    <source>
        <dbReference type="Proteomes" id="UP001049176"/>
    </source>
</evidence>
<accession>A0A9P7UVW6</accession>
<gene>
    <name evidence="2" type="ORF">E1B28_005791</name>
</gene>
<evidence type="ECO:0000313" key="2">
    <source>
        <dbReference type="EMBL" id="KAG7094996.1"/>
    </source>
</evidence>
<sequence length="156" mass="17328">MRSDPASPQPSCFSSPVTPASPSHPFANSTSRLEVLPNNIDVEEESRLYDQLCEDNDERRPASINIAPSVFSRETASIWLGDNIGESKAFTRDVKISGWTNVGDKMGGAYIGAIYIDFKVFYSLINTSPPSIRLCYKNKRGRHYSCSQTVSFVPRT</sequence>
<protein>
    <submittedName>
        <fullName evidence="2">Uncharacterized protein</fullName>
    </submittedName>
</protein>
<feature type="region of interest" description="Disordered" evidence="1">
    <location>
        <begin position="1"/>
        <end position="29"/>
    </location>
</feature>